<dbReference type="SMART" id="SM00382">
    <property type="entry name" value="AAA"/>
    <property type="match status" value="1"/>
</dbReference>
<dbReference type="AlphaFoldDB" id="A0A1M5T034"/>
<dbReference type="InterPro" id="IPR027417">
    <property type="entry name" value="P-loop_NTPase"/>
</dbReference>
<keyword evidence="2" id="KW-0547">Nucleotide-binding</keyword>
<dbReference type="RefSeq" id="WP_073118202.1">
    <property type="nucleotide sequence ID" value="NZ_BMEN01000001.1"/>
</dbReference>
<evidence type="ECO:0000256" key="1">
    <source>
        <dbReference type="ARBA" id="ARBA00022448"/>
    </source>
</evidence>
<dbReference type="InterPro" id="IPR003593">
    <property type="entry name" value="AAA+_ATPase"/>
</dbReference>
<feature type="domain" description="ABC transporter" evidence="4">
    <location>
        <begin position="2"/>
        <end position="235"/>
    </location>
</feature>
<evidence type="ECO:0000259" key="4">
    <source>
        <dbReference type="PROSITE" id="PS50893"/>
    </source>
</evidence>
<name>A0A1M5T034_9FLAO</name>
<dbReference type="EMBL" id="FQXQ01000001">
    <property type="protein sequence ID" value="SHH44099.1"/>
    <property type="molecule type" value="Genomic_DNA"/>
</dbReference>
<gene>
    <name evidence="5" type="ORF">SAMN05444281_0623</name>
</gene>
<dbReference type="GO" id="GO:0016887">
    <property type="term" value="F:ATP hydrolysis activity"/>
    <property type="evidence" value="ECO:0007669"/>
    <property type="project" value="InterPro"/>
</dbReference>
<sequence length="312" mass="35591">MLEIKNVSYAYTAKKTVLKNIDFKVKKGEYIALLGESGCGKSTMLEIIYGLMDLEQGEIQYDGQKLLGPKYHLVPGHPFMKYLAQDFSLMPYTTAAENVGEFLSNIYKDKKNARIQELLEVVDMTDFAHIKVKNLSGGQKQRIAIARVLAKEPEVLLLDEPFSHIDNFRKNNLRRSLFNYLKKQKITCIVATHDSTDALSFADRLYIIRDTKIIANGSPEEIYNDPKNKYVASFFNEVSEILNKDIGNNTEGVSILYPEQISIVEKSNIKVIVDNSYFKGTHYLVEAILNNNTIIIKSKKPYVKNEEIFIKI</sequence>
<accession>A0A1M5T034</accession>
<evidence type="ECO:0000313" key="6">
    <source>
        <dbReference type="Proteomes" id="UP000184109"/>
    </source>
</evidence>
<dbReference type="STRING" id="1195760.SAMN05444281_0623"/>
<dbReference type="Pfam" id="PF00005">
    <property type="entry name" value="ABC_tran"/>
    <property type="match status" value="1"/>
</dbReference>
<dbReference type="SUPFAM" id="SSF52540">
    <property type="entry name" value="P-loop containing nucleoside triphosphate hydrolases"/>
    <property type="match status" value="1"/>
</dbReference>
<dbReference type="OrthoDB" id="9802264at2"/>
<keyword evidence="6" id="KW-1185">Reference proteome</keyword>
<protein>
    <submittedName>
        <fullName evidence="5">ABC-type Fe3+/spermidine/putrescine transport systems, ATPase components</fullName>
    </submittedName>
</protein>
<dbReference type="PANTHER" id="PTHR42781:SF4">
    <property type="entry name" value="SPERMIDINE_PUTRESCINE IMPORT ATP-BINDING PROTEIN POTA"/>
    <property type="match status" value="1"/>
</dbReference>
<organism evidence="5 6">
    <name type="scientific">Wenyingzhuangia marina</name>
    <dbReference type="NCBI Taxonomy" id="1195760"/>
    <lineage>
        <taxon>Bacteria</taxon>
        <taxon>Pseudomonadati</taxon>
        <taxon>Bacteroidota</taxon>
        <taxon>Flavobacteriia</taxon>
        <taxon>Flavobacteriales</taxon>
        <taxon>Flavobacteriaceae</taxon>
        <taxon>Wenyingzhuangia</taxon>
    </lineage>
</organism>
<dbReference type="InterPro" id="IPR017871">
    <property type="entry name" value="ABC_transporter-like_CS"/>
</dbReference>
<keyword evidence="1" id="KW-0813">Transport</keyword>
<dbReference type="PANTHER" id="PTHR42781">
    <property type="entry name" value="SPERMIDINE/PUTRESCINE IMPORT ATP-BINDING PROTEIN POTA"/>
    <property type="match status" value="1"/>
</dbReference>
<dbReference type="Gene3D" id="3.40.50.300">
    <property type="entry name" value="P-loop containing nucleotide triphosphate hydrolases"/>
    <property type="match status" value="1"/>
</dbReference>
<evidence type="ECO:0000256" key="2">
    <source>
        <dbReference type="ARBA" id="ARBA00022741"/>
    </source>
</evidence>
<evidence type="ECO:0000256" key="3">
    <source>
        <dbReference type="ARBA" id="ARBA00022840"/>
    </source>
</evidence>
<evidence type="ECO:0000313" key="5">
    <source>
        <dbReference type="EMBL" id="SHH44099.1"/>
    </source>
</evidence>
<dbReference type="InterPro" id="IPR050093">
    <property type="entry name" value="ABC_SmlMolc_Importer"/>
</dbReference>
<dbReference type="GO" id="GO:0005524">
    <property type="term" value="F:ATP binding"/>
    <property type="evidence" value="ECO:0007669"/>
    <property type="project" value="UniProtKB-KW"/>
</dbReference>
<proteinExistence type="predicted"/>
<dbReference type="PROSITE" id="PS00211">
    <property type="entry name" value="ABC_TRANSPORTER_1"/>
    <property type="match status" value="1"/>
</dbReference>
<keyword evidence="3" id="KW-0067">ATP-binding</keyword>
<dbReference type="Proteomes" id="UP000184109">
    <property type="component" value="Unassembled WGS sequence"/>
</dbReference>
<dbReference type="PROSITE" id="PS50893">
    <property type="entry name" value="ABC_TRANSPORTER_2"/>
    <property type="match status" value="1"/>
</dbReference>
<reference evidence="6" key="1">
    <citation type="submission" date="2016-11" db="EMBL/GenBank/DDBJ databases">
        <authorList>
            <person name="Varghese N."/>
            <person name="Submissions S."/>
        </authorList>
    </citation>
    <scope>NUCLEOTIDE SEQUENCE [LARGE SCALE GENOMIC DNA]</scope>
    <source>
        <strain evidence="6">DSM 100572</strain>
    </source>
</reference>
<dbReference type="InterPro" id="IPR003439">
    <property type="entry name" value="ABC_transporter-like_ATP-bd"/>
</dbReference>